<feature type="compositionally biased region" description="Low complexity" evidence="1">
    <location>
        <begin position="78"/>
        <end position="95"/>
    </location>
</feature>
<evidence type="ECO:0000256" key="1">
    <source>
        <dbReference type="SAM" id="MobiDB-lite"/>
    </source>
</evidence>
<name>I0YR34_COCSC</name>
<feature type="region of interest" description="Disordered" evidence="1">
    <location>
        <begin position="1"/>
        <end position="108"/>
    </location>
</feature>
<evidence type="ECO:0000313" key="3">
    <source>
        <dbReference type="Proteomes" id="UP000007264"/>
    </source>
</evidence>
<dbReference type="KEGG" id="csl:COCSUDRAFT_33915"/>
<dbReference type="GeneID" id="17038832"/>
<gene>
    <name evidence="2" type="ORF">COCSUDRAFT_33915</name>
</gene>
<feature type="compositionally biased region" description="Low complexity" evidence="1">
    <location>
        <begin position="43"/>
        <end position="63"/>
    </location>
</feature>
<dbReference type="Proteomes" id="UP000007264">
    <property type="component" value="Unassembled WGS sequence"/>
</dbReference>
<dbReference type="RefSeq" id="XP_005645397.1">
    <property type="nucleotide sequence ID" value="XM_005645340.1"/>
</dbReference>
<proteinExistence type="predicted"/>
<feature type="compositionally biased region" description="Low complexity" evidence="1">
    <location>
        <begin position="25"/>
        <end position="35"/>
    </location>
</feature>
<keyword evidence="3" id="KW-1185">Reference proteome</keyword>
<comment type="caution">
    <text evidence="2">The sequence shown here is derived from an EMBL/GenBank/DDBJ whole genome shotgun (WGS) entry which is preliminary data.</text>
</comment>
<evidence type="ECO:0000313" key="2">
    <source>
        <dbReference type="EMBL" id="EIE20853.1"/>
    </source>
</evidence>
<dbReference type="EMBL" id="AGSI01000014">
    <property type="protein sequence ID" value="EIE20853.1"/>
    <property type="molecule type" value="Genomic_DNA"/>
</dbReference>
<protein>
    <submittedName>
        <fullName evidence="2">Uncharacterized protein</fullName>
    </submittedName>
</protein>
<reference evidence="2 3" key="1">
    <citation type="journal article" date="2012" name="Genome Biol.">
        <title>The genome of the polar eukaryotic microalga coccomyxa subellipsoidea reveals traits of cold adaptation.</title>
        <authorList>
            <person name="Blanc G."/>
            <person name="Agarkova I."/>
            <person name="Grimwood J."/>
            <person name="Kuo A."/>
            <person name="Brueggeman A."/>
            <person name="Dunigan D."/>
            <person name="Gurnon J."/>
            <person name="Ladunga I."/>
            <person name="Lindquist E."/>
            <person name="Lucas S."/>
            <person name="Pangilinan J."/>
            <person name="Proschold T."/>
            <person name="Salamov A."/>
            <person name="Schmutz J."/>
            <person name="Weeks D."/>
            <person name="Yamada T."/>
            <person name="Claverie J.M."/>
            <person name="Grigoriev I."/>
            <person name="Van Etten J."/>
            <person name="Lomsadze A."/>
            <person name="Borodovsky M."/>
        </authorList>
    </citation>
    <scope>NUCLEOTIDE SEQUENCE [LARGE SCALE GENOMIC DNA]</scope>
    <source>
        <strain evidence="2 3">C-169</strain>
    </source>
</reference>
<organism evidence="2 3">
    <name type="scientific">Coccomyxa subellipsoidea (strain C-169)</name>
    <name type="common">Green microalga</name>
    <dbReference type="NCBI Taxonomy" id="574566"/>
    <lineage>
        <taxon>Eukaryota</taxon>
        <taxon>Viridiplantae</taxon>
        <taxon>Chlorophyta</taxon>
        <taxon>core chlorophytes</taxon>
        <taxon>Trebouxiophyceae</taxon>
        <taxon>Trebouxiophyceae incertae sedis</taxon>
        <taxon>Coccomyxaceae</taxon>
        <taxon>Coccomyxa</taxon>
        <taxon>Coccomyxa subellipsoidea</taxon>
    </lineage>
</organism>
<dbReference type="AlphaFoldDB" id="I0YR34"/>
<accession>I0YR34</accession>
<sequence length="157" mass="16518">MQNAPGWPPGFGGSHPTYPTPASVAAQQMAWQQQQPPQPPALAPQQPAWQPAVFPPQQQATQPELKETLAQAPGLHFAMQSPAQSAPQPEQPMAQVGQSAAGAEQTAPPLNAVMSEAAQAHNNWPAGFQQVAPPPQMEPLEAAEFTAMINEASSHIG</sequence>